<dbReference type="Proteomes" id="UP000815260">
    <property type="component" value="Chromosome 3A"/>
</dbReference>
<feature type="non-terminal residue" evidence="2">
    <location>
        <position position="1"/>
    </location>
</feature>
<accession>A0A9R1FAG8</accession>
<feature type="region of interest" description="Disordered" evidence="1">
    <location>
        <begin position="21"/>
        <end position="42"/>
    </location>
</feature>
<reference evidence="2" key="1">
    <citation type="journal article" date="2017" name="Gigascience">
        <title>The first near-complete assembly of the hexaploid bread wheat genome, Triticum aestivum.</title>
        <authorList>
            <person name="Zimin A.V."/>
            <person name="Puiu D."/>
            <person name="Hall R."/>
            <person name="Kingan S."/>
            <person name="Clavijo B.J."/>
            <person name="Salzberg S.L."/>
        </authorList>
    </citation>
    <scope>NUCLEOTIDE SEQUENCE</scope>
    <source>
        <tissue evidence="2">Leaf</tissue>
    </source>
</reference>
<evidence type="ECO:0000313" key="2">
    <source>
        <dbReference type="EMBL" id="KAF7024780.1"/>
    </source>
</evidence>
<comment type="caution">
    <text evidence="2">The sequence shown here is derived from an EMBL/GenBank/DDBJ whole genome shotgun (WGS) entry which is preliminary data.</text>
</comment>
<name>A0A9R1FAG8_WHEAT</name>
<reference evidence="2" key="2">
    <citation type="submission" date="2020-03" db="EMBL/GenBank/DDBJ databases">
        <title>The second near-complete assembly of the hexaploid bread wheat (Triticum aestivum) genome.</title>
        <authorList>
            <person name="Zimin A.V."/>
            <person name="Puiu D."/>
            <person name="Shumante A."/>
            <person name="Alonge M."/>
            <person name="Salzberg S.L."/>
        </authorList>
    </citation>
    <scope>NUCLEOTIDE SEQUENCE</scope>
    <source>
        <tissue evidence="2">Leaf</tissue>
    </source>
</reference>
<proteinExistence type="predicted"/>
<sequence length="42" mass="4517">QGEAAGAPQQAPEVARAAAVLVPQLPRPGDHRLREELPAHRR</sequence>
<feature type="non-terminal residue" evidence="2">
    <location>
        <position position="42"/>
    </location>
</feature>
<gene>
    <name evidence="2" type="ORF">CFC21_037071</name>
</gene>
<feature type="compositionally biased region" description="Basic and acidic residues" evidence="1">
    <location>
        <begin position="28"/>
        <end position="42"/>
    </location>
</feature>
<dbReference type="AlphaFoldDB" id="A0A9R1FAG8"/>
<organism evidence="2">
    <name type="scientific">Triticum aestivum</name>
    <name type="common">Wheat</name>
    <dbReference type="NCBI Taxonomy" id="4565"/>
    <lineage>
        <taxon>Eukaryota</taxon>
        <taxon>Viridiplantae</taxon>
        <taxon>Streptophyta</taxon>
        <taxon>Embryophyta</taxon>
        <taxon>Tracheophyta</taxon>
        <taxon>Spermatophyta</taxon>
        <taxon>Magnoliopsida</taxon>
        <taxon>Liliopsida</taxon>
        <taxon>Poales</taxon>
        <taxon>Poaceae</taxon>
        <taxon>BOP clade</taxon>
        <taxon>Pooideae</taxon>
        <taxon>Triticodae</taxon>
        <taxon>Triticeae</taxon>
        <taxon>Triticinae</taxon>
        <taxon>Triticum</taxon>
    </lineage>
</organism>
<evidence type="ECO:0000256" key="1">
    <source>
        <dbReference type="SAM" id="MobiDB-lite"/>
    </source>
</evidence>
<dbReference type="EMBL" id="CM022217">
    <property type="protein sequence ID" value="KAF7024780.1"/>
    <property type="molecule type" value="Genomic_DNA"/>
</dbReference>
<protein>
    <submittedName>
        <fullName evidence="2">Uncharacterized protein</fullName>
    </submittedName>
</protein>